<evidence type="ECO:0000313" key="1">
    <source>
        <dbReference type="EMBL" id="ELP67065.1"/>
    </source>
</evidence>
<evidence type="ECO:0000313" key="2">
    <source>
        <dbReference type="Proteomes" id="UP000010931"/>
    </source>
</evidence>
<name>L7F8R4_STRT8</name>
<protein>
    <submittedName>
        <fullName evidence="1">Uncharacterized protein</fullName>
    </submittedName>
</protein>
<dbReference type="Proteomes" id="UP000010931">
    <property type="component" value="Unassembled WGS sequence"/>
</dbReference>
<proteinExistence type="predicted"/>
<accession>L7F8R4</accession>
<dbReference type="AlphaFoldDB" id="L7F8R4"/>
<keyword evidence="2" id="KW-1185">Reference proteome</keyword>
<comment type="caution">
    <text evidence="1">The sequence shown here is derived from an EMBL/GenBank/DDBJ whole genome shotgun (WGS) entry which is preliminary data.</text>
</comment>
<gene>
    <name evidence="1" type="ORF">STRTUCAR8_04316</name>
</gene>
<dbReference type="EMBL" id="AEJB01000314">
    <property type="protein sequence ID" value="ELP67065.1"/>
    <property type="molecule type" value="Genomic_DNA"/>
</dbReference>
<reference evidence="1 2" key="1">
    <citation type="journal article" date="2011" name="Plasmid">
        <title>Streptomyces turgidiscabies Car8 contains a modular pathogenicity island that shares virulence genes with other actinobacterial plant pathogens.</title>
        <authorList>
            <person name="Huguet-Tapia J.C."/>
            <person name="Badger J.H."/>
            <person name="Loria R."/>
            <person name="Pettis G.S."/>
        </authorList>
    </citation>
    <scope>NUCLEOTIDE SEQUENCE [LARGE SCALE GENOMIC DNA]</scope>
    <source>
        <strain evidence="1 2">Car8</strain>
    </source>
</reference>
<sequence>MFAEGIAPQDLAVVFGAVPWEIPEPVSAEAKAVYDRTHPDTRVPDEPQLAAYGKEGRWSFLAGNFDFLIHFREGFALPQGTGRVVLLYNISAKGMYCMLYFEDGQLVWSDEIYGCFYEETKRNGGHYFDYAPKMSFLNWAMHDARCRPDVHYVDGRPVFENEGWIPDWKQRFLKGLEIAFDISVNQETFDTGGYPLASVYWS</sequence>
<dbReference type="PATRIC" id="fig|698760.3.peg.4198"/>
<organism evidence="1 2">
    <name type="scientific">Streptomyces turgidiscabies (strain Car8)</name>
    <dbReference type="NCBI Taxonomy" id="698760"/>
    <lineage>
        <taxon>Bacteria</taxon>
        <taxon>Bacillati</taxon>
        <taxon>Actinomycetota</taxon>
        <taxon>Actinomycetes</taxon>
        <taxon>Kitasatosporales</taxon>
        <taxon>Streptomycetaceae</taxon>
        <taxon>Streptomyces</taxon>
    </lineage>
</organism>